<dbReference type="AlphaFoldDB" id="A0AAV3PGJ3"/>
<dbReference type="EMBL" id="BAABME010001399">
    <property type="protein sequence ID" value="GAA0149405.1"/>
    <property type="molecule type" value="Genomic_DNA"/>
</dbReference>
<dbReference type="PROSITE" id="PS50879">
    <property type="entry name" value="RNASE_H_1"/>
    <property type="match status" value="1"/>
</dbReference>
<sequence length="298" mass="33995">MFPEDEEKTTFFTEYGMFYRKVMPFRLKNARATYQRMTNVELHLYLAISEGAISSVLIRETDGTQKPVYYISHILHGAEENYPLIDKFAFTVVISTRKLKIYFESHPIKVITNQPLNKVLASRALSGERLTTCAIELSEFEISFEPRASIKAQALADFIVECRTAPPQWIGEPDEGQPEPLPDWVLYVDGAKNNKESVVGLLICWPKGVEMEYALRFNFEASNNETEYEALVAGLELAHSLGVKQILVRGDSKLIMDQIKGDCRIKNESLIKYHAKATTLAKDLTRIVFEHIPRIENE</sequence>
<feature type="domain" description="RNase H type-1" evidence="7">
    <location>
        <begin position="180"/>
        <end position="298"/>
    </location>
</feature>
<dbReference type="SUPFAM" id="SSF53098">
    <property type="entry name" value="Ribonuclease H-like"/>
    <property type="match status" value="1"/>
</dbReference>
<evidence type="ECO:0000256" key="5">
    <source>
        <dbReference type="ARBA" id="ARBA00022801"/>
    </source>
</evidence>
<evidence type="ECO:0000313" key="8">
    <source>
        <dbReference type="EMBL" id="GAA0149405.1"/>
    </source>
</evidence>
<dbReference type="Gene3D" id="3.30.420.10">
    <property type="entry name" value="Ribonuclease H-like superfamily/Ribonuclease H"/>
    <property type="match status" value="1"/>
</dbReference>
<dbReference type="PANTHER" id="PTHR48475:SF2">
    <property type="entry name" value="RIBONUCLEASE H"/>
    <property type="match status" value="1"/>
</dbReference>
<dbReference type="InterPro" id="IPR012337">
    <property type="entry name" value="RNaseH-like_sf"/>
</dbReference>
<evidence type="ECO:0000259" key="7">
    <source>
        <dbReference type="PROSITE" id="PS50879"/>
    </source>
</evidence>
<dbReference type="InterPro" id="IPR002156">
    <property type="entry name" value="RNaseH_domain"/>
</dbReference>
<keyword evidence="5" id="KW-0378">Hydrolase</keyword>
<keyword evidence="1" id="KW-0808">Transferase</keyword>
<keyword evidence="2" id="KW-0548">Nucleotidyltransferase</keyword>
<dbReference type="PANTHER" id="PTHR48475">
    <property type="entry name" value="RIBONUCLEASE H"/>
    <property type="match status" value="1"/>
</dbReference>
<dbReference type="Pfam" id="PF13456">
    <property type="entry name" value="RVT_3"/>
    <property type="match status" value="1"/>
</dbReference>
<protein>
    <recommendedName>
        <fullName evidence="7">RNase H type-1 domain-containing protein</fullName>
    </recommendedName>
</protein>
<keyword evidence="3" id="KW-0540">Nuclease</keyword>
<dbReference type="GO" id="GO:0003676">
    <property type="term" value="F:nucleic acid binding"/>
    <property type="evidence" value="ECO:0007669"/>
    <property type="project" value="InterPro"/>
</dbReference>
<evidence type="ECO:0000256" key="1">
    <source>
        <dbReference type="ARBA" id="ARBA00022679"/>
    </source>
</evidence>
<dbReference type="Gene3D" id="3.10.20.370">
    <property type="match status" value="1"/>
</dbReference>
<reference evidence="8 9" key="1">
    <citation type="submission" date="2024-01" db="EMBL/GenBank/DDBJ databases">
        <title>The complete chloroplast genome sequence of Lithospermum erythrorhizon: insights into the phylogenetic relationship among Boraginaceae species and the maternal lineages of purple gromwells.</title>
        <authorList>
            <person name="Okada T."/>
            <person name="Watanabe K."/>
        </authorList>
    </citation>
    <scope>NUCLEOTIDE SEQUENCE [LARGE SCALE GENOMIC DNA]</scope>
</reference>
<gene>
    <name evidence="8" type="ORF">LIER_08586</name>
</gene>
<accession>A0AAV3PGJ3</accession>
<keyword evidence="9" id="KW-1185">Reference proteome</keyword>
<keyword evidence="4" id="KW-0255">Endonuclease</keyword>
<name>A0AAV3PGJ3_LITER</name>
<dbReference type="CDD" id="cd09279">
    <property type="entry name" value="RNase_HI_like"/>
    <property type="match status" value="1"/>
</dbReference>
<evidence type="ECO:0000256" key="4">
    <source>
        <dbReference type="ARBA" id="ARBA00022759"/>
    </source>
</evidence>
<comment type="caution">
    <text evidence="8">The sequence shown here is derived from an EMBL/GenBank/DDBJ whole genome shotgun (WGS) entry which is preliminary data.</text>
</comment>
<organism evidence="8 9">
    <name type="scientific">Lithospermum erythrorhizon</name>
    <name type="common">Purple gromwell</name>
    <name type="synonym">Lithospermum officinale var. erythrorhizon</name>
    <dbReference type="NCBI Taxonomy" id="34254"/>
    <lineage>
        <taxon>Eukaryota</taxon>
        <taxon>Viridiplantae</taxon>
        <taxon>Streptophyta</taxon>
        <taxon>Embryophyta</taxon>
        <taxon>Tracheophyta</taxon>
        <taxon>Spermatophyta</taxon>
        <taxon>Magnoliopsida</taxon>
        <taxon>eudicotyledons</taxon>
        <taxon>Gunneridae</taxon>
        <taxon>Pentapetalae</taxon>
        <taxon>asterids</taxon>
        <taxon>lamiids</taxon>
        <taxon>Boraginales</taxon>
        <taxon>Boraginaceae</taxon>
        <taxon>Boraginoideae</taxon>
        <taxon>Lithospermeae</taxon>
        <taxon>Lithospermum</taxon>
    </lineage>
</organism>
<evidence type="ECO:0000256" key="2">
    <source>
        <dbReference type="ARBA" id="ARBA00022695"/>
    </source>
</evidence>
<dbReference type="GO" id="GO:0003964">
    <property type="term" value="F:RNA-directed DNA polymerase activity"/>
    <property type="evidence" value="ECO:0007669"/>
    <property type="project" value="UniProtKB-KW"/>
</dbReference>
<dbReference type="GO" id="GO:0004523">
    <property type="term" value="F:RNA-DNA hybrid ribonuclease activity"/>
    <property type="evidence" value="ECO:0007669"/>
    <property type="project" value="InterPro"/>
</dbReference>
<dbReference type="Proteomes" id="UP001454036">
    <property type="component" value="Unassembled WGS sequence"/>
</dbReference>
<evidence type="ECO:0000256" key="6">
    <source>
        <dbReference type="ARBA" id="ARBA00022918"/>
    </source>
</evidence>
<dbReference type="Pfam" id="PF17917">
    <property type="entry name" value="RT_RNaseH"/>
    <property type="match status" value="1"/>
</dbReference>
<dbReference type="InterPro" id="IPR043502">
    <property type="entry name" value="DNA/RNA_pol_sf"/>
</dbReference>
<keyword evidence="6" id="KW-0695">RNA-directed DNA polymerase</keyword>
<evidence type="ECO:0000313" key="9">
    <source>
        <dbReference type="Proteomes" id="UP001454036"/>
    </source>
</evidence>
<dbReference type="SUPFAM" id="SSF56672">
    <property type="entry name" value="DNA/RNA polymerases"/>
    <property type="match status" value="1"/>
</dbReference>
<dbReference type="InterPro" id="IPR041373">
    <property type="entry name" value="RT_RNaseH"/>
</dbReference>
<evidence type="ECO:0000256" key="3">
    <source>
        <dbReference type="ARBA" id="ARBA00022722"/>
    </source>
</evidence>
<proteinExistence type="predicted"/>
<dbReference type="InterPro" id="IPR036397">
    <property type="entry name" value="RNaseH_sf"/>
</dbReference>